<dbReference type="EMBL" id="BTGU01000002">
    <property type="protein sequence ID" value="GMN28711.1"/>
    <property type="molecule type" value="Genomic_DNA"/>
</dbReference>
<evidence type="ECO:0000256" key="1">
    <source>
        <dbReference type="SAM" id="MobiDB-lite"/>
    </source>
</evidence>
<keyword evidence="3" id="KW-1185">Reference proteome</keyword>
<name>A0AA87ZKQ7_FICCA</name>
<dbReference type="AlphaFoldDB" id="A0AA87ZKQ7"/>
<evidence type="ECO:0000313" key="2">
    <source>
        <dbReference type="EMBL" id="GMN28711.1"/>
    </source>
</evidence>
<organism evidence="2 3">
    <name type="scientific">Ficus carica</name>
    <name type="common">Common fig</name>
    <dbReference type="NCBI Taxonomy" id="3494"/>
    <lineage>
        <taxon>Eukaryota</taxon>
        <taxon>Viridiplantae</taxon>
        <taxon>Streptophyta</taxon>
        <taxon>Embryophyta</taxon>
        <taxon>Tracheophyta</taxon>
        <taxon>Spermatophyta</taxon>
        <taxon>Magnoliopsida</taxon>
        <taxon>eudicotyledons</taxon>
        <taxon>Gunneridae</taxon>
        <taxon>Pentapetalae</taxon>
        <taxon>rosids</taxon>
        <taxon>fabids</taxon>
        <taxon>Rosales</taxon>
        <taxon>Moraceae</taxon>
        <taxon>Ficeae</taxon>
        <taxon>Ficus</taxon>
    </lineage>
</organism>
<sequence>MYKSTPKITKPVTRCISKRVALFVAGLQTTDSAKPPKPIFVISYPKSYQTVRTGTATWQRSGAVPASEGEKKHTRKHKERNGNSGEPIEEELADR</sequence>
<proteinExistence type="predicted"/>
<feature type="region of interest" description="Disordered" evidence="1">
    <location>
        <begin position="55"/>
        <end position="95"/>
    </location>
</feature>
<evidence type="ECO:0000313" key="3">
    <source>
        <dbReference type="Proteomes" id="UP001187192"/>
    </source>
</evidence>
<protein>
    <submittedName>
        <fullName evidence="2">Uncharacterized protein</fullName>
    </submittedName>
</protein>
<reference evidence="2" key="1">
    <citation type="submission" date="2023-07" db="EMBL/GenBank/DDBJ databases">
        <title>draft genome sequence of fig (Ficus carica).</title>
        <authorList>
            <person name="Takahashi T."/>
            <person name="Nishimura K."/>
        </authorList>
    </citation>
    <scope>NUCLEOTIDE SEQUENCE</scope>
</reference>
<dbReference type="Proteomes" id="UP001187192">
    <property type="component" value="Unassembled WGS sequence"/>
</dbReference>
<accession>A0AA87ZKQ7</accession>
<comment type="caution">
    <text evidence="2">The sequence shown here is derived from an EMBL/GenBank/DDBJ whole genome shotgun (WGS) entry which is preliminary data.</text>
</comment>
<gene>
    <name evidence="2" type="ORF">TIFTF001_002163</name>
</gene>